<protein>
    <submittedName>
        <fullName evidence="1">Uncharacterized protein</fullName>
    </submittedName>
</protein>
<dbReference type="Proteomes" id="UP000187181">
    <property type="component" value="Unassembled WGS sequence"/>
</dbReference>
<dbReference type="EMBL" id="FTPP01000004">
    <property type="protein sequence ID" value="SIT94707.1"/>
    <property type="molecule type" value="Genomic_DNA"/>
</dbReference>
<gene>
    <name evidence="1" type="ORF">SAMN05444128_3727</name>
</gene>
<evidence type="ECO:0000313" key="1">
    <source>
        <dbReference type="EMBL" id="SIT94707.1"/>
    </source>
</evidence>
<keyword evidence="2" id="KW-1185">Reference proteome</keyword>
<sequence>MKTFKHSFCDPFKPNVIELGDVESQEIISRFEQIPWDEIISKMGKAKDSDIHYSPSLEFEDKATKHGITISGVGSTRLEEFYVFYKRPKRVKKFFGLIESDNPDYLTDVTGQTKQEVVEVLNALINGRYDYLDSKIK</sequence>
<dbReference type="RefSeq" id="WP_076671964.1">
    <property type="nucleotide sequence ID" value="NZ_FTPP01000004.1"/>
</dbReference>
<dbReference type="STRING" id="1317125.SAMN05444128_3727"/>
<evidence type="ECO:0000313" key="2">
    <source>
        <dbReference type="Proteomes" id="UP000187181"/>
    </source>
</evidence>
<name>A0A1R3XS49_9BACT</name>
<organism evidence="1 2">
    <name type="scientific">Pontibacter indicus</name>
    <dbReference type="NCBI Taxonomy" id="1317125"/>
    <lineage>
        <taxon>Bacteria</taxon>
        <taxon>Pseudomonadati</taxon>
        <taxon>Bacteroidota</taxon>
        <taxon>Cytophagia</taxon>
        <taxon>Cytophagales</taxon>
        <taxon>Hymenobacteraceae</taxon>
        <taxon>Pontibacter</taxon>
    </lineage>
</organism>
<reference evidence="2" key="1">
    <citation type="submission" date="2017-01" db="EMBL/GenBank/DDBJ databases">
        <authorList>
            <person name="Varghese N."/>
            <person name="Submissions S."/>
        </authorList>
    </citation>
    <scope>NUCLEOTIDE SEQUENCE [LARGE SCALE GENOMIC DNA]</scope>
    <source>
        <strain evidence="2">LP100</strain>
    </source>
</reference>
<dbReference type="AlphaFoldDB" id="A0A1R3XS49"/>
<proteinExistence type="predicted"/>
<accession>A0A1R3XS49</accession>